<evidence type="ECO:0000313" key="8">
    <source>
        <dbReference type="Proteomes" id="UP000652477"/>
    </source>
</evidence>
<feature type="transmembrane region" description="Helical" evidence="6">
    <location>
        <begin position="86"/>
        <end position="103"/>
    </location>
</feature>
<dbReference type="EMBL" id="JACOPF010000003">
    <property type="protein sequence ID" value="MBC5690058.1"/>
    <property type="molecule type" value="Genomic_DNA"/>
</dbReference>
<dbReference type="Pfam" id="PF03073">
    <property type="entry name" value="TspO_MBR"/>
    <property type="match status" value="1"/>
</dbReference>
<dbReference type="Gene3D" id="1.20.1260.100">
    <property type="entry name" value="TspO/MBR protein"/>
    <property type="match status" value="1"/>
</dbReference>
<gene>
    <name evidence="7" type="ORF">H8S37_14160</name>
</gene>
<dbReference type="Proteomes" id="UP000652477">
    <property type="component" value="Unassembled WGS sequence"/>
</dbReference>
<dbReference type="GO" id="GO:0016020">
    <property type="term" value="C:membrane"/>
    <property type="evidence" value="ECO:0007669"/>
    <property type="project" value="UniProtKB-SubCell"/>
</dbReference>
<comment type="caution">
    <text evidence="7">The sequence shown here is derived from an EMBL/GenBank/DDBJ whole genome shotgun (WGS) entry which is preliminary data.</text>
</comment>
<feature type="transmembrane region" description="Helical" evidence="6">
    <location>
        <begin position="44"/>
        <end position="65"/>
    </location>
</feature>
<protein>
    <submittedName>
        <fullName evidence="7">Tryptophan-rich sensory protein</fullName>
    </submittedName>
</protein>
<dbReference type="GO" id="GO:0033013">
    <property type="term" value="P:tetrapyrrole metabolic process"/>
    <property type="evidence" value="ECO:0007669"/>
    <property type="project" value="UniProtKB-ARBA"/>
</dbReference>
<reference evidence="7" key="1">
    <citation type="submission" date="2020-08" db="EMBL/GenBank/DDBJ databases">
        <title>Genome public.</title>
        <authorList>
            <person name="Liu C."/>
            <person name="Sun Q."/>
        </authorList>
    </citation>
    <scope>NUCLEOTIDE SEQUENCE</scope>
    <source>
        <strain evidence="7">NSJ-55</strain>
    </source>
</reference>
<sequence>MKWKALLLSLFLTLGTGGLAGFLTSGSMQKYEEMYHPPLSPPGWVFPVVWSILYVLMAVAAYLVYTAVPNEEQKKEEREPADKRSVLKLYLVQLAVNAVWPVLFFNLNLYLAAAVWILLLWYLVFLTAENFYKIRHIAGKLLVPYFIWVTFAVYLNLSIAVYTYF</sequence>
<dbReference type="AlphaFoldDB" id="A0A923LJM0"/>
<keyword evidence="4 6" id="KW-1133">Transmembrane helix</keyword>
<comment type="subcellular location">
    <subcellularLocation>
        <location evidence="1">Membrane</location>
        <topology evidence="1">Multi-pass membrane protein</topology>
    </subcellularLocation>
</comment>
<dbReference type="PANTHER" id="PTHR10057:SF0">
    <property type="entry name" value="TRANSLOCATOR PROTEIN"/>
    <property type="match status" value="1"/>
</dbReference>
<comment type="similarity">
    <text evidence="2">Belongs to the TspO/BZRP family.</text>
</comment>
<keyword evidence="3 6" id="KW-0812">Transmembrane</keyword>
<feature type="transmembrane region" description="Helical" evidence="6">
    <location>
        <begin position="141"/>
        <end position="164"/>
    </location>
</feature>
<keyword evidence="5 6" id="KW-0472">Membrane</keyword>
<dbReference type="PANTHER" id="PTHR10057">
    <property type="entry name" value="PERIPHERAL-TYPE BENZODIAZEPINE RECEPTOR"/>
    <property type="match status" value="1"/>
</dbReference>
<evidence type="ECO:0000256" key="5">
    <source>
        <dbReference type="ARBA" id="ARBA00023136"/>
    </source>
</evidence>
<evidence type="ECO:0000256" key="3">
    <source>
        <dbReference type="ARBA" id="ARBA00022692"/>
    </source>
</evidence>
<evidence type="ECO:0000313" key="7">
    <source>
        <dbReference type="EMBL" id="MBC5690058.1"/>
    </source>
</evidence>
<name>A0A923LJM0_9FIRM</name>
<evidence type="ECO:0000256" key="1">
    <source>
        <dbReference type="ARBA" id="ARBA00004141"/>
    </source>
</evidence>
<organism evidence="7 8">
    <name type="scientific">Mediterraneibacter hominis</name>
    <dbReference type="NCBI Taxonomy" id="2763054"/>
    <lineage>
        <taxon>Bacteria</taxon>
        <taxon>Bacillati</taxon>
        <taxon>Bacillota</taxon>
        <taxon>Clostridia</taxon>
        <taxon>Lachnospirales</taxon>
        <taxon>Lachnospiraceae</taxon>
        <taxon>Mediterraneibacter</taxon>
    </lineage>
</organism>
<evidence type="ECO:0000256" key="4">
    <source>
        <dbReference type="ARBA" id="ARBA00022989"/>
    </source>
</evidence>
<dbReference type="CDD" id="cd15904">
    <property type="entry name" value="TSPO_MBR"/>
    <property type="match status" value="1"/>
</dbReference>
<feature type="transmembrane region" description="Helical" evidence="6">
    <location>
        <begin position="109"/>
        <end position="129"/>
    </location>
</feature>
<keyword evidence="8" id="KW-1185">Reference proteome</keyword>
<proteinExistence type="inferred from homology"/>
<dbReference type="RefSeq" id="WP_186876706.1">
    <property type="nucleotide sequence ID" value="NZ_JACOPF010000003.1"/>
</dbReference>
<accession>A0A923LJM0</accession>
<dbReference type="FunFam" id="1.20.1260.100:FF:000001">
    <property type="entry name" value="translocator protein 2"/>
    <property type="match status" value="1"/>
</dbReference>
<evidence type="ECO:0000256" key="2">
    <source>
        <dbReference type="ARBA" id="ARBA00007524"/>
    </source>
</evidence>
<dbReference type="InterPro" id="IPR038330">
    <property type="entry name" value="TspO/MBR-related_sf"/>
</dbReference>
<dbReference type="PIRSF" id="PIRSF005859">
    <property type="entry name" value="PBR"/>
    <property type="match status" value="1"/>
</dbReference>
<dbReference type="InterPro" id="IPR004307">
    <property type="entry name" value="TspO_MBR"/>
</dbReference>
<evidence type="ECO:0000256" key="6">
    <source>
        <dbReference type="SAM" id="Phobius"/>
    </source>
</evidence>